<keyword evidence="1" id="KW-0812">Transmembrane</keyword>
<evidence type="ECO:0000256" key="1">
    <source>
        <dbReference type="SAM" id="Phobius"/>
    </source>
</evidence>
<evidence type="ECO:0000313" key="3">
    <source>
        <dbReference type="EMBL" id="MBI5170066.1"/>
    </source>
</evidence>
<evidence type="ECO:0000259" key="2">
    <source>
        <dbReference type="Pfam" id="PF14341"/>
    </source>
</evidence>
<evidence type="ECO:0000313" key="4">
    <source>
        <dbReference type="Proteomes" id="UP000696931"/>
    </source>
</evidence>
<gene>
    <name evidence="3" type="ORF">HZA61_11300</name>
</gene>
<sequence>MTTVTGRIVRNERGVALVMAIVVLLVISLLATAVMQNLSTQRKISGHGLRTSRALSAADAGVAEVISRMRSGEITLNEDVRTSAVQIYLTTSGLVPSVGTDTLALATAQRAGDWLDYSSATRGEDVLTLGFRLDAASGAIVRYDDEQSPSLNTTCGMPVYRVTSTGKVNGDRTRIQAEFIWKPHHLNVNAALCAGVDVHVEGGVSICGYQHEADSEFDDAALGRSGSPSCVHHEVGMGNLPGIWSGGTVTSNGAQMAGIPSATIEAQSGFYDGPWELLGMTRAEFVTLLGTHTATPSRFDGVVWVDDDGTLANGLQAFDIAGLSGEGILYVDGDLHLTGVTAFRGLIYVEGDFTSEATGTVVGGVVVHGRPESICSLTNGPSVVYSRDAINRALGRANREIIMLSWREVR</sequence>
<feature type="domain" description="Type 4 fimbrial biogenesis protein PilX N-terminal" evidence="2">
    <location>
        <begin position="13"/>
        <end position="62"/>
    </location>
</feature>
<accession>A0A933W9L5</accession>
<dbReference type="AlphaFoldDB" id="A0A933W9L5"/>
<proteinExistence type="predicted"/>
<dbReference type="InterPro" id="IPR025746">
    <property type="entry name" value="PilX_N_dom"/>
</dbReference>
<protein>
    <recommendedName>
        <fullName evidence="2">Type 4 fimbrial biogenesis protein PilX N-terminal domain-containing protein</fullName>
    </recommendedName>
</protein>
<keyword evidence="1" id="KW-1133">Transmembrane helix</keyword>
<organism evidence="3 4">
    <name type="scientific">Eiseniibacteriota bacterium</name>
    <dbReference type="NCBI Taxonomy" id="2212470"/>
    <lineage>
        <taxon>Bacteria</taxon>
        <taxon>Candidatus Eiseniibacteriota</taxon>
    </lineage>
</organism>
<dbReference type="EMBL" id="JACRIW010000081">
    <property type="protein sequence ID" value="MBI5170066.1"/>
    <property type="molecule type" value="Genomic_DNA"/>
</dbReference>
<name>A0A933W9L5_UNCEI</name>
<feature type="transmembrane region" description="Helical" evidence="1">
    <location>
        <begin position="15"/>
        <end position="35"/>
    </location>
</feature>
<reference evidence="3" key="1">
    <citation type="submission" date="2020-07" db="EMBL/GenBank/DDBJ databases">
        <title>Huge and variable diversity of episymbiotic CPR bacteria and DPANN archaea in groundwater ecosystems.</title>
        <authorList>
            <person name="He C.Y."/>
            <person name="Keren R."/>
            <person name="Whittaker M."/>
            <person name="Farag I.F."/>
            <person name="Doudna J."/>
            <person name="Cate J.H.D."/>
            <person name="Banfield J.F."/>
        </authorList>
    </citation>
    <scope>NUCLEOTIDE SEQUENCE</scope>
    <source>
        <strain evidence="3">NC_groundwater_1813_Pr3_B-0.1um_71_17</strain>
    </source>
</reference>
<comment type="caution">
    <text evidence="3">The sequence shown here is derived from an EMBL/GenBank/DDBJ whole genome shotgun (WGS) entry which is preliminary data.</text>
</comment>
<dbReference type="Pfam" id="PF14341">
    <property type="entry name" value="PilX_N"/>
    <property type="match status" value="1"/>
</dbReference>
<dbReference type="Proteomes" id="UP000696931">
    <property type="component" value="Unassembled WGS sequence"/>
</dbReference>
<keyword evidence="1" id="KW-0472">Membrane</keyword>